<gene>
    <name evidence="1" type="ORF">A2462_08595</name>
</gene>
<reference evidence="1 2" key="1">
    <citation type="journal article" date="2016" name="Nat. Commun.">
        <title>Thousands of microbial genomes shed light on interconnected biogeochemical processes in an aquifer system.</title>
        <authorList>
            <person name="Anantharaman K."/>
            <person name="Brown C.T."/>
            <person name="Hug L.A."/>
            <person name="Sharon I."/>
            <person name="Castelle C.J."/>
            <person name="Probst A.J."/>
            <person name="Thomas B.C."/>
            <person name="Singh A."/>
            <person name="Wilkins M.J."/>
            <person name="Karaoz U."/>
            <person name="Brodie E.L."/>
            <person name="Williams K.H."/>
            <person name="Hubbard S.S."/>
            <person name="Banfield J.F."/>
        </authorList>
    </citation>
    <scope>NUCLEOTIDE SEQUENCE [LARGE SCALE GENOMIC DNA]</scope>
</reference>
<evidence type="ECO:0008006" key="3">
    <source>
        <dbReference type="Google" id="ProtNLM"/>
    </source>
</evidence>
<evidence type="ECO:0000313" key="2">
    <source>
        <dbReference type="Proteomes" id="UP000177309"/>
    </source>
</evidence>
<organism evidence="1 2">
    <name type="scientific">candidate division WOR-1 bacterium RIFOXYC2_FULL_41_25</name>
    <dbReference type="NCBI Taxonomy" id="1802586"/>
    <lineage>
        <taxon>Bacteria</taxon>
        <taxon>Bacillati</taxon>
        <taxon>Saganbacteria</taxon>
    </lineage>
</organism>
<proteinExistence type="predicted"/>
<name>A0A1F4TT93_UNCSA</name>
<dbReference type="Gene3D" id="3.40.1390.10">
    <property type="entry name" value="MurE/MurF, N-terminal domain"/>
    <property type="match status" value="1"/>
</dbReference>
<dbReference type="Proteomes" id="UP000177309">
    <property type="component" value="Unassembled WGS sequence"/>
</dbReference>
<protein>
    <recommendedName>
        <fullName evidence="3">UDP-3-O-[3-hydroxymyristoyl] glucosamine N-acyltransferase non-repeat region domain-containing protein</fullName>
    </recommendedName>
</protein>
<dbReference type="EMBL" id="MEUI01000005">
    <property type="protein sequence ID" value="OGC35283.1"/>
    <property type="molecule type" value="Genomic_DNA"/>
</dbReference>
<evidence type="ECO:0000313" key="1">
    <source>
        <dbReference type="EMBL" id="OGC35283.1"/>
    </source>
</evidence>
<comment type="caution">
    <text evidence="1">The sequence shown here is derived from an EMBL/GenBank/DDBJ whole genome shotgun (WGS) entry which is preliminary data.</text>
</comment>
<dbReference type="AlphaFoldDB" id="A0A1F4TT93"/>
<accession>A0A1F4TT93</accession>
<sequence length="61" mass="6610">MKLKELAKLVAGQVSGDPNLKIVNVSPVEEAKAGSLVFVLEKKLCPPLLNQKPPQLCFQPL</sequence>